<reference evidence="2" key="1">
    <citation type="journal article" date="2022" name="Int. J. Mol. Sci.">
        <title>Draft Genome of Tanacetum Coccineum: Genomic Comparison of Closely Related Tanacetum-Family Plants.</title>
        <authorList>
            <person name="Yamashiro T."/>
            <person name="Shiraishi A."/>
            <person name="Nakayama K."/>
            <person name="Satake H."/>
        </authorList>
    </citation>
    <scope>NUCLEOTIDE SEQUENCE</scope>
</reference>
<dbReference type="EMBL" id="BQNB010008987">
    <property type="protein sequence ID" value="GJS57175.1"/>
    <property type="molecule type" value="Genomic_DNA"/>
</dbReference>
<proteinExistence type="predicted"/>
<name>A0ABQ4WWU3_9ASTR</name>
<evidence type="ECO:0000256" key="1">
    <source>
        <dbReference type="SAM" id="MobiDB-lite"/>
    </source>
</evidence>
<organism evidence="2 3">
    <name type="scientific">Tanacetum coccineum</name>
    <dbReference type="NCBI Taxonomy" id="301880"/>
    <lineage>
        <taxon>Eukaryota</taxon>
        <taxon>Viridiplantae</taxon>
        <taxon>Streptophyta</taxon>
        <taxon>Embryophyta</taxon>
        <taxon>Tracheophyta</taxon>
        <taxon>Spermatophyta</taxon>
        <taxon>Magnoliopsida</taxon>
        <taxon>eudicotyledons</taxon>
        <taxon>Gunneridae</taxon>
        <taxon>Pentapetalae</taxon>
        <taxon>asterids</taxon>
        <taxon>campanulids</taxon>
        <taxon>Asterales</taxon>
        <taxon>Asteraceae</taxon>
        <taxon>Asteroideae</taxon>
        <taxon>Anthemideae</taxon>
        <taxon>Anthemidinae</taxon>
        <taxon>Tanacetum</taxon>
    </lineage>
</organism>
<accession>A0ABQ4WWU3</accession>
<keyword evidence="3" id="KW-1185">Reference proteome</keyword>
<gene>
    <name evidence="2" type="ORF">Tco_0651959</name>
</gene>
<evidence type="ECO:0000313" key="3">
    <source>
        <dbReference type="Proteomes" id="UP001151760"/>
    </source>
</evidence>
<feature type="region of interest" description="Disordered" evidence="1">
    <location>
        <begin position="232"/>
        <end position="255"/>
    </location>
</feature>
<dbReference type="Proteomes" id="UP001151760">
    <property type="component" value="Unassembled WGS sequence"/>
</dbReference>
<evidence type="ECO:0000313" key="2">
    <source>
        <dbReference type="EMBL" id="GJS57175.1"/>
    </source>
</evidence>
<sequence>MTGASASVIGWAVAMSTAGLDKGAPRVKVLQVRTPRTVGASAVEERRRRIVPCPWRTPKGRSVYGRQFSDFSEVRKGDPANVENYDGDSRECANWLRKLPRRSIEGLKSLCEGLFRLNFTQRKNVSRFPTFDDVDEMHKVLLSRMKPPHADKQYGTRQQVPGNSPETHPMTRVAVAISAYSGQEGWGGGNDKYNISEMTQKDDTRYGRDTEAYTSNEMCPMRQLIDKIGQGEAVGSPGVRTSREGKINKGGGKKDALETKADTSIWLLPVRQKKRGQAQMSRFIRPFGGAMGRLAMAWTSCTLNKTQNLDGSCRVPGKRQKLVYQLPHRDNEEVQSLNWEVSRLNRFLSKSAEKSVPCSKQSRSARRRETSVGTTEAEKLSRAQSNISSTSYGFQSLPPTGRELNYVFIRDATGQLVPCGGRMEKKLILGGMIKEDTGGFSHRITGKKPSGLPTERSKTLSTWILFRLMVRHAWMGQAQGLYSLTGRNGIYLALRFEFTDSRTTRRIVRSLIAGYALQSNGCK</sequence>
<reference evidence="2" key="2">
    <citation type="submission" date="2022-01" db="EMBL/GenBank/DDBJ databases">
        <authorList>
            <person name="Yamashiro T."/>
            <person name="Shiraishi A."/>
            <person name="Satake H."/>
            <person name="Nakayama K."/>
        </authorList>
    </citation>
    <scope>NUCLEOTIDE SEQUENCE</scope>
</reference>
<protein>
    <submittedName>
        <fullName evidence="2">Uncharacterized protein</fullName>
    </submittedName>
</protein>
<feature type="compositionally biased region" description="Basic and acidic residues" evidence="1">
    <location>
        <begin position="241"/>
        <end position="255"/>
    </location>
</feature>
<comment type="caution">
    <text evidence="2">The sequence shown here is derived from an EMBL/GenBank/DDBJ whole genome shotgun (WGS) entry which is preliminary data.</text>
</comment>
<feature type="region of interest" description="Disordered" evidence="1">
    <location>
        <begin position="355"/>
        <end position="384"/>
    </location>
</feature>